<gene>
    <name evidence="2" type="ORF">FDT80_17495</name>
</gene>
<dbReference type="RefSeq" id="WP_138663629.1">
    <property type="nucleotide sequence ID" value="NZ_VANS01000007.1"/>
</dbReference>
<protein>
    <submittedName>
        <fullName evidence="2">Uncharacterized protein</fullName>
    </submittedName>
</protein>
<comment type="caution">
    <text evidence="2">The sequence shown here is derived from an EMBL/GenBank/DDBJ whole genome shotgun (WGS) entry which is preliminary data.</text>
</comment>
<proteinExistence type="predicted"/>
<keyword evidence="3" id="KW-1185">Reference proteome</keyword>
<evidence type="ECO:0000256" key="1">
    <source>
        <dbReference type="SAM" id="MobiDB-lite"/>
    </source>
</evidence>
<sequence length="139" mass="16093">MPRLVLGFTSTDIDKMFPNGSGISHHFPDQGRDDLRRTPTQNDVCRLPQLAYLDFGDRNQFMADVFIDGSVSVERITRQTYVPFLTPIIGERSRAPHPSFCEDEKQQAERIVVSNQRSAWEFSGSIQQFVERLEFHNRF</sequence>
<dbReference type="AlphaFoldDB" id="A0A5S3PDI2"/>
<dbReference type="Proteomes" id="UP000309550">
    <property type="component" value="Unassembled WGS sequence"/>
</dbReference>
<evidence type="ECO:0000313" key="2">
    <source>
        <dbReference type="EMBL" id="TMM49546.1"/>
    </source>
</evidence>
<reference evidence="2 3" key="1">
    <citation type="submission" date="2019-05" db="EMBL/GenBank/DDBJ databases">
        <title>Sulfitobacter sabulilitoris sp. nov., isolated from a marine sand.</title>
        <authorList>
            <person name="Yoon J.-H."/>
        </authorList>
    </citation>
    <scope>NUCLEOTIDE SEQUENCE [LARGE SCALE GENOMIC DNA]</scope>
    <source>
        <strain evidence="2 3">HSMS-29</strain>
    </source>
</reference>
<name>A0A5S3PDI2_9RHOB</name>
<evidence type="ECO:0000313" key="3">
    <source>
        <dbReference type="Proteomes" id="UP000309550"/>
    </source>
</evidence>
<accession>A0A5S3PDI2</accession>
<feature type="region of interest" description="Disordered" evidence="1">
    <location>
        <begin position="19"/>
        <end position="39"/>
    </location>
</feature>
<dbReference type="EMBL" id="VANS01000007">
    <property type="protein sequence ID" value="TMM49546.1"/>
    <property type="molecule type" value="Genomic_DNA"/>
</dbReference>
<organism evidence="2 3">
    <name type="scientific">Sulfitobacter sabulilitoris</name>
    <dbReference type="NCBI Taxonomy" id="2562655"/>
    <lineage>
        <taxon>Bacteria</taxon>
        <taxon>Pseudomonadati</taxon>
        <taxon>Pseudomonadota</taxon>
        <taxon>Alphaproteobacteria</taxon>
        <taxon>Rhodobacterales</taxon>
        <taxon>Roseobacteraceae</taxon>
        <taxon>Sulfitobacter</taxon>
    </lineage>
</organism>
<feature type="compositionally biased region" description="Basic and acidic residues" evidence="1">
    <location>
        <begin position="26"/>
        <end position="37"/>
    </location>
</feature>